<gene>
    <name evidence="3" type="ORF">TAPDE_002234</name>
</gene>
<dbReference type="InterPro" id="IPR014710">
    <property type="entry name" value="RmlC-like_jellyroll"/>
</dbReference>
<dbReference type="VEuPathDB" id="FungiDB:TAPDE_002234"/>
<evidence type="ECO:0000313" key="3">
    <source>
        <dbReference type="EMBL" id="CCG82231.1"/>
    </source>
</evidence>
<comment type="caution">
    <text evidence="3">The sequence shown here is derived from an EMBL/GenBank/DDBJ whole genome shotgun (WGS) entry which is preliminary data.</text>
</comment>
<proteinExistence type="predicted"/>
<keyword evidence="4" id="KW-1185">Reference proteome</keyword>
<dbReference type="PANTHER" id="PTHR12461">
    <property type="entry name" value="HYPOXIA-INDUCIBLE FACTOR 1 ALPHA INHIBITOR-RELATED"/>
    <property type="match status" value="1"/>
</dbReference>
<name>R4X951_TAPDE</name>
<accession>R4X951</accession>
<protein>
    <submittedName>
        <fullName evidence="3">JmjC domain-containing protein 4</fullName>
    </submittedName>
</protein>
<dbReference type="EMBL" id="CAHR02000074">
    <property type="protein sequence ID" value="CCG82231.1"/>
    <property type="molecule type" value="Genomic_DNA"/>
</dbReference>
<dbReference type="PANTHER" id="PTHR12461:SF100">
    <property type="entry name" value="JMJC DOMAIN-CONTAINING PROTEIN 4"/>
    <property type="match status" value="1"/>
</dbReference>
<dbReference type="Gene3D" id="2.60.120.10">
    <property type="entry name" value="Jelly Rolls"/>
    <property type="match status" value="1"/>
</dbReference>
<dbReference type="OrthoDB" id="415358at2759"/>
<evidence type="ECO:0000259" key="2">
    <source>
        <dbReference type="PROSITE" id="PS51184"/>
    </source>
</evidence>
<dbReference type="InterPro" id="IPR041667">
    <property type="entry name" value="Cupin_8"/>
</dbReference>
<feature type="region of interest" description="Disordered" evidence="1">
    <location>
        <begin position="252"/>
        <end position="282"/>
    </location>
</feature>
<dbReference type="InterPro" id="IPR003347">
    <property type="entry name" value="JmjC_dom"/>
</dbReference>
<dbReference type="Gene3D" id="2.60.120.650">
    <property type="entry name" value="Cupin"/>
    <property type="match status" value="1"/>
</dbReference>
<dbReference type="PROSITE" id="PS51184">
    <property type="entry name" value="JMJC"/>
    <property type="match status" value="1"/>
</dbReference>
<reference evidence="3 4" key="1">
    <citation type="journal article" date="2013" name="MBio">
        <title>Genome sequencing of the plant pathogen Taphrina deformans, the causal agent of peach leaf curl.</title>
        <authorList>
            <person name="Cisse O.H."/>
            <person name="Almeida J.M.G.C.F."/>
            <person name="Fonseca A."/>
            <person name="Kumar A.A."/>
            <person name="Salojaervi J."/>
            <person name="Overmyer K."/>
            <person name="Hauser P.M."/>
            <person name="Pagni M."/>
        </authorList>
    </citation>
    <scope>NUCLEOTIDE SEQUENCE [LARGE SCALE GENOMIC DNA]</scope>
    <source>
        <strain evidence="4">PYCC 5710 / ATCC 11124 / CBS 356.35 / IMI 108563 / JCM 9778 / NBRC 8474</strain>
    </source>
</reference>
<dbReference type="SUPFAM" id="SSF51197">
    <property type="entry name" value="Clavaminate synthase-like"/>
    <property type="match status" value="1"/>
</dbReference>
<sequence length="435" mass="49205">MIESVSHITREDFFQKYVTRRKPCILKSIPSDLQCLRACQDLETLREHTGDVVVAVEPISDKGTFGTSATKRALTMASFLKSLQNGEKLYLTTQYSELEDNAILNEPLKSLTSKISIPILPELAMDLVPAKINLWLGTSSDGTSSGLHHDFHDNFYILLAGKKRFHIFPPSWKNCKELNLNGRPHEIFQNGLISYGKGLCSNGLTRSMQAQIRVEISEQHLALARKTGQDVVEAEQQYEDAMDDLLEAKMDDEDEEEDGDFEDTPENSLAEDDADDDGATDNEQEASMLGMNTEEEERLSTLPEFSIRTKNAQASNTIRVDCSRSSTLETDEEPPSFSSLSTEDVRNKLENPDLDGIEFDLEPGQMLYLPASYFHEVISTRAKHDYHMAVNYWFYPPDGVDTSYLEPVIMDELRKRALETYPTTKHLQTDKKVKI</sequence>
<dbReference type="eggNOG" id="KOG2508">
    <property type="taxonomic scope" value="Eukaryota"/>
</dbReference>
<dbReference type="AlphaFoldDB" id="R4X951"/>
<dbReference type="STRING" id="1097556.R4X951"/>
<feature type="domain" description="JmjC" evidence="2">
    <location>
        <begin position="106"/>
        <end position="411"/>
    </location>
</feature>
<dbReference type="Pfam" id="PF13621">
    <property type="entry name" value="Cupin_8"/>
    <property type="match status" value="1"/>
</dbReference>
<evidence type="ECO:0000256" key="1">
    <source>
        <dbReference type="SAM" id="MobiDB-lite"/>
    </source>
</evidence>
<organism evidence="3 4">
    <name type="scientific">Taphrina deformans (strain PYCC 5710 / ATCC 11124 / CBS 356.35 / IMI 108563 / JCM 9778 / NBRC 8474)</name>
    <name type="common">Peach leaf curl fungus</name>
    <name type="synonym">Lalaria deformans</name>
    <dbReference type="NCBI Taxonomy" id="1097556"/>
    <lineage>
        <taxon>Eukaryota</taxon>
        <taxon>Fungi</taxon>
        <taxon>Dikarya</taxon>
        <taxon>Ascomycota</taxon>
        <taxon>Taphrinomycotina</taxon>
        <taxon>Taphrinomycetes</taxon>
        <taxon>Taphrinales</taxon>
        <taxon>Taphrinaceae</taxon>
        <taxon>Taphrina</taxon>
    </lineage>
</organism>
<dbReference type="Proteomes" id="UP000013776">
    <property type="component" value="Unassembled WGS sequence"/>
</dbReference>
<evidence type="ECO:0000313" key="4">
    <source>
        <dbReference type="Proteomes" id="UP000013776"/>
    </source>
</evidence>